<gene>
    <name evidence="8" type="ORF">RUM43_004892</name>
</gene>
<protein>
    <recommendedName>
        <fullName evidence="10">MRG-binding protein</fullName>
    </recommendedName>
</protein>
<sequence length="255" mass="28668">MASDEGGKVCVQENFEWNVENEIKLFEAIIGHKPVGINKHFHMACISEKFENMLGKPISSDILWQHLGSMYDLAALVRRPDKKDTLPFPNEPVEFSLPDAEYLDLINEKMTSKTDSVSDSRESSKEVKCLPKHSKDLTPAKESTIKKEKSESEDSLASADTEKKETTESESDTKKGNLSKEIKTRGKRSLKDKKMDDDTPTTPVSVKKKEESSLSNSASKKEKQAVGKRTLRSRVDDSFPNKSLTPPPVKRARRL</sequence>
<keyword evidence="5" id="KW-0804">Transcription</keyword>
<comment type="similarity">
    <text evidence="2">Belongs to the EAF7 family.</text>
</comment>
<keyword evidence="3" id="KW-0156">Chromatin regulator</keyword>
<keyword evidence="4" id="KW-0805">Transcription regulation</keyword>
<evidence type="ECO:0000256" key="2">
    <source>
        <dbReference type="ARBA" id="ARBA00007117"/>
    </source>
</evidence>
<evidence type="ECO:0000256" key="4">
    <source>
        <dbReference type="ARBA" id="ARBA00023015"/>
    </source>
</evidence>
<dbReference type="Proteomes" id="UP001372834">
    <property type="component" value="Unassembled WGS sequence"/>
</dbReference>
<dbReference type="PANTHER" id="PTHR13581:SF5">
    <property type="entry name" value="MRG_MORF4L-BINDING PROTEIN"/>
    <property type="match status" value="1"/>
</dbReference>
<comment type="subcellular location">
    <subcellularLocation>
        <location evidence="1">Nucleus</location>
    </subcellularLocation>
</comment>
<accession>A0AAN8SDJ1</accession>
<feature type="region of interest" description="Disordered" evidence="7">
    <location>
        <begin position="111"/>
        <end position="255"/>
    </location>
</feature>
<dbReference type="PANTHER" id="PTHR13581">
    <property type="entry name" value="MRG-BINDING PROTEIN"/>
    <property type="match status" value="1"/>
</dbReference>
<dbReference type="InterPro" id="IPR012423">
    <property type="entry name" value="Eaf7/MRGBP"/>
</dbReference>
<organism evidence="8 9">
    <name type="scientific">Polyplax serrata</name>
    <name type="common">Common mouse louse</name>
    <dbReference type="NCBI Taxonomy" id="468196"/>
    <lineage>
        <taxon>Eukaryota</taxon>
        <taxon>Metazoa</taxon>
        <taxon>Ecdysozoa</taxon>
        <taxon>Arthropoda</taxon>
        <taxon>Hexapoda</taxon>
        <taxon>Insecta</taxon>
        <taxon>Pterygota</taxon>
        <taxon>Neoptera</taxon>
        <taxon>Paraneoptera</taxon>
        <taxon>Psocodea</taxon>
        <taxon>Troctomorpha</taxon>
        <taxon>Phthiraptera</taxon>
        <taxon>Anoplura</taxon>
        <taxon>Polyplacidae</taxon>
        <taxon>Polyplax</taxon>
    </lineage>
</organism>
<evidence type="ECO:0000313" key="8">
    <source>
        <dbReference type="EMBL" id="KAK6643387.1"/>
    </source>
</evidence>
<reference evidence="8 9" key="1">
    <citation type="submission" date="2023-10" db="EMBL/GenBank/DDBJ databases">
        <title>Genomes of two closely related lineages of the louse Polyplax serrata with different host specificities.</title>
        <authorList>
            <person name="Martinu J."/>
            <person name="Tarabai H."/>
            <person name="Stefka J."/>
            <person name="Hypsa V."/>
        </authorList>
    </citation>
    <scope>NUCLEOTIDE SEQUENCE [LARGE SCALE GENOMIC DNA]</scope>
    <source>
        <strain evidence="8">HR10_N</strain>
    </source>
</reference>
<name>A0AAN8SDJ1_POLSC</name>
<dbReference type="EMBL" id="JAWJWE010000002">
    <property type="protein sequence ID" value="KAK6643387.1"/>
    <property type="molecule type" value="Genomic_DNA"/>
</dbReference>
<evidence type="ECO:0000256" key="5">
    <source>
        <dbReference type="ARBA" id="ARBA00023163"/>
    </source>
</evidence>
<evidence type="ECO:0000313" key="9">
    <source>
        <dbReference type="Proteomes" id="UP001372834"/>
    </source>
</evidence>
<evidence type="ECO:0000256" key="3">
    <source>
        <dbReference type="ARBA" id="ARBA00022853"/>
    </source>
</evidence>
<proteinExistence type="inferred from homology"/>
<evidence type="ECO:0008006" key="10">
    <source>
        <dbReference type="Google" id="ProtNLM"/>
    </source>
</evidence>
<dbReference type="GO" id="GO:0006325">
    <property type="term" value="P:chromatin organization"/>
    <property type="evidence" value="ECO:0007669"/>
    <property type="project" value="UniProtKB-KW"/>
</dbReference>
<keyword evidence="6" id="KW-0539">Nucleus</keyword>
<dbReference type="AlphaFoldDB" id="A0AAN8SDJ1"/>
<evidence type="ECO:0000256" key="6">
    <source>
        <dbReference type="ARBA" id="ARBA00023242"/>
    </source>
</evidence>
<feature type="compositionally biased region" description="Basic and acidic residues" evidence="7">
    <location>
        <begin position="160"/>
        <end position="184"/>
    </location>
</feature>
<dbReference type="Pfam" id="PF07904">
    <property type="entry name" value="Eaf7"/>
    <property type="match status" value="1"/>
</dbReference>
<evidence type="ECO:0000256" key="1">
    <source>
        <dbReference type="ARBA" id="ARBA00004123"/>
    </source>
</evidence>
<dbReference type="GO" id="GO:0005634">
    <property type="term" value="C:nucleus"/>
    <property type="evidence" value="ECO:0007669"/>
    <property type="project" value="UniProtKB-SubCell"/>
</dbReference>
<feature type="compositionally biased region" description="Basic and acidic residues" evidence="7">
    <location>
        <begin position="111"/>
        <end position="152"/>
    </location>
</feature>
<comment type="caution">
    <text evidence="8">The sequence shown here is derived from an EMBL/GenBank/DDBJ whole genome shotgun (WGS) entry which is preliminary data.</text>
</comment>
<dbReference type="GO" id="GO:0006357">
    <property type="term" value="P:regulation of transcription by RNA polymerase II"/>
    <property type="evidence" value="ECO:0007669"/>
    <property type="project" value="TreeGrafter"/>
</dbReference>
<evidence type="ECO:0000256" key="7">
    <source>
        <dbReference type="SAM" id="MobiDB-lite"/>
    </source>
</evidence>
<dbReference type="GO" id="GO:0035267">
    <property type="term" value="C:NuA4 histone acetyltransferase complex"/>
    <property type="evidence" value="ECO:0007669"/>
    <property type="project" value="TreeGrafter"/>
</dbReference>